<comment type="caution">
    <text evidence="1">The sequence shown here is derived from an EMBL/GenBank/DDBJ whole genome shotgun (WGS) entry which is preliminary data.</text>
</comment>
<dbReference type="AlphaFoldDB" id="A0A3E0HHX4"/>
<evidence type="ECO:0008006" key="3">
    <source>
        <dbReference type="Google" id="ProtNLM"/>
    </source>
</evidence>
<reference evidence="1 2" key="1">
    <citation type="submission" date="2018-08" db="EMBL/GenBank/DDBJ databases">
        <title>Genomic Encyclopedia of Archaeal and Bacterial Type Strains, Phase II (KMG-II): from individual species to whole genera.</title>
        <authorList>
            <person name="Goeker M."/>
        </authorList>
    </citation>
    <scope>NUCLEOTIDE SEQUENCE [LARGE SCALE GENOMIC DNA]</scope>
    <source>
        <strain evidence="1 2">DSM 45791</strain>
    </source>
</reference>
<protein>
    <recommendedName>
        <fullName evidence="3">DUF805 domain-containing protein</fullName>
    </recommendedName>
</protein>
<dbReference type="Proteomes" id="UP000256269">
    <property type="component" value="Unassembled WGS sequence"/>
</dbReference>
<sequence>MVPIVGQILLIVFFAIRSDQGDNRFDPVPMAVAAR</sequence>
<keyword evidence="2" id="KW-1185">Reference proteome</keyword>
<accession>A0A3E0HHX4</accession>
<organism evidence="1 2">
    <name type="scientific">Kutzneria buriramensis</name>
    <dbReference type="NCBI Taxonomy" id="1045776"/>
    <lineage>
        <taxon>Bacteria</taxon>
        <taxon>Bacillati</taxon>
        <taxon>Actinomycetota</taxon>
        <taxon>Actinomycetes</taxon>
        <taxon>Pseudonocardiales</taxon>
        <taxon>Pseudonocardiaceae</taxon>
        <taxon>Kutzneria</taxon>
    </lineage>
</organism>
<dbReference type="EMBL" id="QUNO01000007">
    <property type="protein sequence ID" value="REH46089.1"/>
    <property type="molecule type" value="Genomic_DNA"/>
</dbReference>
<evidence type="ECO:0000313" key="1">
    <source>
        <dbReference type="EMBL" id="REH46089.1"/>
    </source>
</evidence>
<evidence type="ECO:0000313" key="2">
    <source>
        <dbReference type="Proteomes" id="UP000256269"/>
    </source>
</evidence>
<proteinExistence type="predicted"/>
<gene>
    <name evidence="1" type="ORF">BCF44_107222</name>
</gene>
<name>A0A3E0HHX4_9PSEU</name>